<evidence type="ECO:0000313" key="3">
    <source>
        <dbReference type="Proteomes" id="UP000218231"/>
    </source>
</evidence>
<dbReference type="GO" id="GO:0005615">
    <property type="term" value="C:extracellular space"/>
    <property type="evidence" value="ECO:0007669"/>
    <property type="project" value="TreeGrafter"/>
</dbReference>
<accession>A0A2A2M389</accession>
<keyword evidence="3" id="KW-1185">Reference proteome</keyword>
<dbReference type="InterPro" id="IPR002181">
    <property type="entry name" value="Fibrinogen_a/b/g_C_dom"/>
</dbReference>
<dbReference type="SUPFAM" id="SSF56496">
    <property type="entry name" value="Fibrinogen C-terminal domain-like"/>
    <property type="match status" value="1"/>
</dbReference>
<evidence type="ECO:0000313" key="2">
    <source>
        <dbReference type="EMBL" id="PAV92902.1"/>
    </source>
</evidence>
<dbReference type="PANTHER" id="PTHR19143:SF458">
    <property type="entry name" value="FIBRINOGEN C-TERMINAL DOMAIN-CONTAINING PROTEIN-RELATED"/>
    <property type="match status" value="1"/>
</dbReference>
<protein>
    <recommendedName>
        <fullName evidence="1">Fibrinogen C-terminal domain-containing protein</fullName>
    </recommendedName>
</protein>
<comment type="caution">
    <text evidence="2">The sequence shown here is derived from an EMBL/GenBank/DDBJ whole genome shotgun (WGS) entry which is preliminary data.</text>
</comment>
<name>A0A2A2M389_9BILA</name>
<dbReference type="InterPro" id="IPR050373">
    <property type="entry name" value="Fibrinogen_C-term_domain"/>
</dbReference>
<organism evidence="2 3">
    <name type="scientific">Diploscapter pachys</name>
    <dbReference type="NCBI Taxonomy" id="2018661"/>
    <lineage>
        <taxon>Eukaryota</taxon>
        <taxon>Metazoa</taxon>
        <taxon>Ecdysozoa</taxon>
        <taxon>Nematoda</taxon>
        <taxon>Chromadorea</taxon>
        <taxon>Rhabditida</taxon>
        <taxon>Rhabditina</taxon>
        <taxon>Rhabditomorpha</taxon>
        <taxon>Rhabditoidea</taxon>
        <taxon>Rhabditidae</taxon>
        <taxon>Diploscapter</taxon>
    </lineage>
</organism>
<reference evidence="2 3" key="1">
    <citation type="journal article" date="2017" name="Curr. Biol.">
        <title>Genome architecture and evolution of a unichromosomal asexual nematode.</title>
        <authorList>
            <person name="Fradin H."/>
            <person name="Zegar C."/>
            <person name="Gutwein M."/>
            <person name="Lucas J."/>
            <person name="Kovtun M."/>
            <person name="Corcoran D."/>
            <person name="Baugh L.R."/>
            <person name="Kiontke K."/>
            <person name="Gunsalus K."/>
            <person name="Fitch D.H."/>
            <person name="Piano F."/>
        </authorList>
    </citation>
    <scope>NUCLEOTIDE SEQUENCE [LARGE SCALE GENOMIC DNA]</scope>
    <source>
        <strain evidence="2">PF1309</strain>
    </source>
</reference>
<gene>
    <name evidence="2" type="ORF">WR25_27217</name>
</gene>
<dbReference type="PROSITE" id="PS51406">
    <property type="entry name" value="FIBRINOGEN_C_2"/>
    <property type="match status" value="1"/>
</dbReference>
<dbReference type="STRING" id="2018661.A0A2A2M389"/>
<dbReference type="PANTHER" id="PTHR19143">
    <property type="entry name" value="FIBRINOGEN/TENASCIN/ANGIOPOEITIN"/>
    <property type="match status" value="1"/>
</dbReference>
<dbReference type="Gene3D" id="3.90.215.10">
    <property type="entry name" value="Gamma Fibrinogen, chain A, domain 1"/>
    <property type="match status" value="1"/>
</dbReference>
<feature type="domain" description="Fibrinogen C-terminal" evidence="1">
    <location>
        <begin position="27"/>
        <end position="122"/>
    </location>
</feature>
<dbReference type="InterPro" id="IPR036056">
    <property type="entry name" value="Fibrinogen-like_C"/>
</dbReference>
<dbReference type="EMBL" id="LIAE01005907">
    <property type="protein sequence ID" value="PAV92902.1"/>
    <property type="molecule type" value="Genomic_DNA"/>
</dbReference>
<dbReference type="OrthoDB" id="7972392at2759"/>
<proteinExistence type="predicted"/>
<dbReference type="NCBIfam" id="NF040941">
    <property type="entry name" value="GGGWT_bact"/>
    <property type="match status" value="1"/>
</dbReference>
<evidence type="ECO:0000259" key="1">
    <source>
        <dbReference type="PROSITE" id="PS51406"/>
    </source>
</evidence>
<sequence>MIRPRFINLSLGGHNCSCYDWFNGTNCQTYNPRRHCSDLQLYDGQTNSGVYSIFPYGPNVASIDVICDMDSQGGGWTIVSQVADNNAMFFSGKAMQDYKSGFGSARDGSVWLGLDNLYRVTSIVSMSLKVSVEQCSTTSNGTLDSYCIYPKFSIDGQTRAIIPQAINNRSNI</sequence>
<dbReference type="InterPro" id="IPR014716">
    <property type="entry name" value="Fibrinogen_a/b/g_C_1"/>
</dbReference>
<dbReference type="AlphaFoldDB" id="A0A2A2M389"/>
<dbReference type="Proteomes" id="UP000218231">
    <property type="component" value="Unassembled WGS sequence"/>
</dbReference>
<dbReference type="SMART" id="SM00186">
    <property type="entry name" value="FBG"/>
    <property type="match status" value="1"/>
</dbReference>
<dbReference type="Pfam" id="PF00147">
    <property type="entry name" value="Fibrinogen_C"/>
    <property type="match status" value="1"/>
</dbReference>